<dbReference type="InterPro" id="IPR013324">
    <property type="entry name" value="RNA_pol_sigma_r3/r4-like"/>
</dbReference>
<reference evidence="2" key="1">
    <citation type="submission" date="2020-12" db="EMBL/GenBank/DDBJ databases">
        <authorList>
            <person name="Huq M.A."/>
        </authorList>
    </citation>
    <scope>NUCLEOTIDE SEQUENCE</scope>
    <source>
        <strain evidence="2">MAHUQ-46</strain>
    </source>
</reference>
<name>A0A934J010_9BACL</name>
<accession>A0A934J010</accession>
<dbReference type="GO" id="GO:0006352">
    <property type="term" value="P:DNA-templated transcription initiation"/>
    <property type="evidence" value="ECO:0007669"/>
    <property type="project" value="InterPro"/>
</dbReference>
<dbReference type="Gene3D" id="1.10.10.10">
    <property type="entry name" value="Winged helix-like DNA-binding domain superfamily/Winged helix DNA-binding domain"/>
    <property type="match status" value="1"/>
</dbReference>
<evidence type="ECO:0000313" key="3">
    <source>
        <dbReference type="Proteomes" id="UP000640274"/>
    </source>
</evidence>
<dbReference type="Proteomes" id="UP000640274">
    <property type="component" value="Unassembled WGS sequence"/>
</dbReference>
<dbReference type="EMBL" id="JAELUP010000066">
    <property type="protein sequence ID" value="MBJ6362356.1"/>
    <property type="molecule type" value="Genomic_DNA"/>
</dbReference>
<sequence>MKKQQTVYEQFKSEVYRIGWRVQYRAKKVRIRETSFCDKESAAVDNFTMNSDNRLLLEQLMDTLPPRGRAIMYRLYIQEQTESEVARQLNLSQQAVNKWKRKMIQQLSRTVNF</sequence>
<comment type="caution">
    <text evidence="2">The sequence shown here is derived from an EMBL/GenBank/DDBJ whole genome shotgun (WGS) entry which is preliminary data.</text>
</comment>
<keyword evidence="3" id="KW-1185">Reference proteome</keyword>
<organism evidence="2 3">
    <name type="scientific">Paenibacillus roseus</name>
    <dbReference type="NCBI Taxonomy" id="2798579"/>
    <lineage>
        <taxon>Bacteria</taxon>
        <taxon>Bacillati</taxon>
        <taxon>Bacillota</taxon>
        <taxon>Bacilli</taxon>
        <taxon>Bacillales</taxon>
        <taxon>Paenibacillaceae</taxon>
        <taxon>Paenibacillus</taxon>
    </lineage>
</organism>
<dbReference type="GO" id="GO:0003677">
    <property type="term" value="F:DNA binding"/>
    <property type="evidence" value="ECO:0007669"/>
    <property type="project" value="InterPro"/>
</dbReference>
<proteinExistence type="predicted"/>
<dbReference type="RefSeq" id="WP_199019903.1">
    <property type="nucleotide sequence ID" value="NZ_JAELUP010000066.1"/>
</dbReference>
<feature type="domain" description="RNA polymerase sigma factor 70 region 4 type 2" evidence="1">
    <location>
        <begin position="55"/>
        <end position="100"/>
    </location>
</feature>
<evidence type="ECO:0000313" key="2">
    <source>
        <dbReference type="EMBL" id="MBJ6362356.1"/>
    </source>
</evidence>
<dbReference type="Pfam" id="PF08281">
    <property type="entry name" value="Sigma70_r4_2"/>
    <property type="match status" value="1"/>
</dbReference>
<dbReference type="InterPro" id="IPR036388">
    <property type="entry name" value="WH-like_DNA-bd_sf"/>
</dbReference>
<dbReference type="SUPFAM" id="SSF88659">
    <property type="entry name" value="Sigma3 and sigma4 domains of RNA polymerase sigma factors"/>
    <property type="match status" value="1"/>
</dbReference>
<gene>
    <name evidence="2" type="ORF">JFN88_13870</name>
</gene>
<dbReference type="InterPro" id="IPR013249">
    <property type="entry name" value="RNA_pol_sigma70_r4_t2"/>
</dbReference>
<dbReference type="AlphaFoldDB" id="A0A934J010"/>
<evidence type="ECO:0000259" key="1">
    <source>
        <dbReference type="Pfam" id="PF08281"/>
    </source>
</evidence>
<protein>
    <submittedName>
        <fullName evidence="2">Sigma-70 family RNA polymerase sigma factor</fullName>
    </submittedName>
</protein>
<dbReference type="GO" id="GO:0016987">
    <property type="term" value="F:sigma factor activity"/>
    <property type="evidence" value="ECO:0007669"/>
    <property type="project" value="InterPro"/>
</dbReference>